<keyword evidence="6" id="KW-1185">Reference proteome</keyword>
<dbReference type="PANTHER" id="PTHR47151:SF2">
    <property type="entry name" value="AMINO ACID BINDING PROTEIN"/>
    <property type="match status" value="1"/>
</dbReference>
<comment type="similarity">
    <text evidence="1">Belongs to the leucine-binding protein family.</text>
</comment>
<dbReference type="SUPFAM" id="SSF53822">
    <property type="entry name" value="Periplasmic binding protein-like I"/>
    <property type="match status" value="1"/>
</dbReference>
<evidence type="ECO:0000256" key="1">
    <source>
        <dbReference type="ARBA" id="ARBA00010062"/>
    </source>
</evidence>
<organism evidence="5 6">
    <name type="scientific">Herbaspirillum chlorophenolicum</name>
    <dbReference type="NCBI Taxonomy" id="211589"/>
    <lineage>
        <taxon>Bacteria</taxon>
        <taxon>Pseudomonadati</taxon>
        <taxon>Pseudomonadota</taxon>
        <taxon>Betaproteobacteria</taxon>
        <taxon>Burkholderiales</taxon>
        <taxon>Oxalobacteraceae</taxon>
        <taxon>Herbaspirillum</taxon>
    </lineage>
</organism>
<feature type="chain" id="PRO_5047346032" evidence="3">
    <location>
        <begin position="30"/>
        <end position="389"/>
    </location>
</feature>
<dbReference type="EMBL" id="JBIUZV010000001">
    <property type="protein sequence ID" value="MFJ3044220.1"/>
    <property type="molecule type" value="Genomic_DNA"/>
</dbReference>
<feature type="signal peptide" evidence="3">
    <location>
        <begin position="1"/>
        <end position="29"/>
    </location>
</feature>
<dbReference type="PANTHER" id="PTHR47151">
    <property type="entry name" value="LEU/ILE/VAL-BINDING ABC TRANSPORTER SUBUNIT"/>
    <property type="match status" value="1"/>
</dbReference>
<evidence type="ECO:0000256" key="3">
    <source>
        <dbReference type="SAM" id="SignalP"/>
    </source>
</evidence>
<dbReference type="Proteomes" id="UP001617427">
    <property type="component" value="Unassembled WGS sequence"/>
</dbReference>
<keyword evidence="2 3" id="KW-0732">Signal</keyword>
<gene>
    <name evidence="5" type="ORF">ACIPEN_00185</name>
</gene>
<feature type="domain" description="Leucine-binding protein" evidence="4">
    <location>
        <begin position="39"/>
        <end position="367"/>
    </location>
</feature>
<reference evidence="5 6" key="1">
    <citation type="submission" date="2024-10" db="EMBL/GenBank/DDBJ databases">
        <title>The Natural Products Discovery Center: Release of the First 8490 Sequenced Strains for Exploring Actinobacteria Biosynthetic Diversity.</title>
        <authorList>
            <person name="Kalkreuter E."/>
            <person name="Kautsar S.A."/>
            <person name="Yang D."/>
            <person name="Bader C.D."/>
            <person name="Teijaro C.N."/>
            <person name="Fluegel L."/>
            <person name="Davis C.M."/>
            <person name="Simpson J.R."/>
            <person name="Lauterbach L."/>
            <person name="Steele A.D."/>
            <person name="Gui C."/>
            <person name="Meng S."/>
            <person name="Li G."/>
            <person name="Viehrig K."/>
            <person name="Ye F."/>
            <person name="Su P."/>
            <person name="Kiefer A.F."/>
            <person name="Nichols A."/>
            <person name="Cepeda A.J."/>
            <person name="Yan W."/>
            <person name="Fan B."/>
            <person name="Jiang Y."/>
            <person name="Adhikari A."/>
            <person name="Zheng C.-J."/>
            <person name="Schuster L."/>
            <person name="Cowan T.M."/>
            <person name="Smanski M.J."/>
            <person name="Chevrette M.G."/>
            <person name="De Carvalho L.P.S."/>
            <person name="Shen B."/>
        </authorList>
    </citation>
    <scope>NUCLEOTIDE SEQUENCE [LARGE SCALE GENOMIC DNA]</scope>
    <source>
        <strain evidence="5 6">NPDC087045</strain>
    </source>
</reference>
<dbReference type="InterPro" id="IPR028082">
    <property type="entry name" value="Peripla_BP_I"/>
</dbReference>
<dbReference type="InterPro" id="IPR028081">
    <property type="entry name" value="Leu-bd"/>
</dbReference>
<proteinExistence type="inferred from homology"/>
<evidence type="ECO:0000259" key="4">
    <source>
        <dbReference type="Pfam" id="PF13458"/>
    </source>
</evidence>
<sequence>MAVSFHIMCIRLLASFPLLLAIGAGMVSAPGRAQEVTAYIGFLAPQSGSNQERGVSMVNGAQLAIDEINKKNIKVNNARVNFQLIVQDDRFNANTGKLAAQYLLKRNVLAVVCHSSTVCIATADIFQSAHIPQISVGATNHHFTQLGYNNVFRMFGHSEEGGILFGQYAYRDLKLYNIAVIDDKTPSGSAMADQFSDGFKKAGGFIAGRYSVSDKTSDFNEALASIKEKKADAIFWGGTHLQAANMIVNAKRLGLTTRFLNAMNGMNNQNVLSRVNDVGNILSLESDQPRDKLAKWKSFEKAYTTSFPGSYIDVSALRAYDAIQILGDAIKSSNSLDPQKLAETLHTEKFKGLTGPIEFDQEGNLKNPVFTVYESQGTEWKIVKVVKAD</sequence>
<evidence type="ECO:0000313" key="6">
    <source>
        <dbReference type="Proteomes" id="UP001617427"/>
    </source>
</evidence>
<comment type="caution">
    <text evidence="5">The sequence shown here is derived from an EMBL/GenBank/DDBJ whole genome shotgun (WGS) entry which is preliminary data.</text>
</comment>
<protein>
    <submittedName>
        <fullName evidence="5">Branched-chain amino acid ABC transporter substrate-binding protein</fullName>
    </submittedName>
</protein>
<evidence type="ECO:0000256" key="2">
    <source>
        <dbReference type="ARBA" id="ARBA00022729"/>
    </source>
</evidence>
<dbReference type="Pfam" id="PF13458">
    <property type="entry name" value="Peripla_BP_6"/>
    <property type="match status" value="1"/>
</dbReference>
<dbReference type="RefSeq" id="WP_402697873.1">
    <property type="nucleotide sequence ID" value="NZ_JBIUZV010000001.1"/>
</dbReference>
<dbReference type="Gene3D" id="3.40.50.2300">
    <property type="match status" value="2"/>
</dbReference>
<accession>A0ABW8ERZ2</accession>
<name>A0ABW8ERZ2_9BURK</name>
<evidence type="ECO:0000313" key="5">
    <source>
        <dbReference type="EMBL" id="MFJ3044220.1"/>
    </source>
</evidence>
<dbReference type="CDD" id="cd06342">
    <property type="entry name" value="PBP1_ABC_LIVBP-like"/>
    <property type="match status" value="1"/>
</dbReference>